<feature type="domain" description="Chitin-binding type-4" evidence="2">
    <location>
        <begin position="37"/>
        <end position="181"/>
    </location>
</feature>
<organism evidence="3 4">
    <name type="scientific">Crassostrea virginica</name>
    <name type="common">Eastern oyster</name>
    <dbReference type="NCBI Taxonomy" id="6565"/>
    <lineage>
        <taxon>Eukaryota</taxon>
        <taxon>Metazoa</taxon>
        <taxon>Spiralia</taxon>
        <taxon>Lophotrochozoa</taxon>
        <taxon>Mollusca</taxon>
        <taxon>Bivalvia</taxon>
        <taxon>Autobranchia</taxon>
        <taxon>Pteriomorphia</taxon>
        <taxon>Ostreida</taxon>
        <taxon>Ostreoidea</taxon>
        <taxon>Ostreidae</taxon>
        <taxon>Crassostrea</taxon>
    </lineage>
</organism>
<feature type="compositionally biased region" description="Polar residues" evidence="1">
    <location>
        <begin position="205"/>
        <end position="217"/>
    </location>
</feature>
<accession>A0A8B8CAK6</accession>
<dbReference type="KEGG" id="cvn:111117853"/>
<dbReference type="InterPro" id="IPR004302">
    <property type="entry name" value="Cellulose/chitin-bd_N"/>
</dbReference>
<evidence type="ECO:0000313" key="4">
    <source>
        <dbReference type="RefSeq" id="XP_022312788.1"/>
    </source>
</evidence>
<evidence type="ECO:0000256" key="1">
    <source>
        <dbReference type="SAM" id="MobiDB-lite"/>
    </source>
</evidence>
<feature type="region of interest" description="Disordered" evidence="1">
    <location>
        <begin position="189"/>
        <end position="217"/>
    </location>
</feature>
<protein>
    <submittedName>
        <fullName evidence="4">Uncharacterized protein LOC111117853</fullName>
    </submittedName>
</protein>
<keyword evidence="3" id="KW-1185">Reference proteome</keyword>
<dbReference type="Proteomes" id="UP000694844">
    <property type="component" value="Chromosome 10"/>
</dbReference>
<name>A0A8B8CAK6_CRAVI</name>
<reference evidence="4" key="1">
    <citation type="submission" date="2025-08" db="UniProtKB">
        <authorList>
            <consortium name="RefSeq"/>
        </authorList>
    </citation>
    <scope>IDENTIFICATION</scope>
    <source>
        <tissue evidence="4">Whole sample</tissue>
    </source>
</reference>
<evidence type="ECO:0000259" key="2">
    <source>
        <dbReference type="Pfam" id="PF03067"/>
    </source>
</evidence>
<proteinExistence type="predicted"/>
<dbReference type="OrthoDB" id="64893at2759"/>
<evidence type="ECO:0000313" key="3">
    <source>
        <dbReference type="Proteomes" id="UP000694844"/>
    </source>
</evidence>
<dbReference type="Pfam" id="PF03067">
    <property type="entry name" value="LPMO_10"/>
    <property type="match status" value="1"/>
</dbReference>
<dbReference type="AlphaFoldDB" id="A0A8B8CAK6"/>
<dbReference type="RefSeq" id="XP_022312788.1">
    <property type="nucleotide sequence ID" value="XM_022457080.1"/>
</dbReference>
<sequence length="217" mass="24570">MRSSLWRYYPWSQMGVPKNVDDTGLNCGGYWRLHEINKGKCGLCGDPYDQTRQNEAGGKFANGYIVQKYYHDDEYMNVTVDVLSNIGGYFEFYLCPMTTCRRPSLRTAWISTPDHQGLRKQVHTGYRRQTQTVAQIPDGVTCSQCVLQWKWVGGNNWGICPDGYGGLGCGKQEEYYNCADIAILPTSGNRTSGNRTRNTEPDIQDPTSTPVTTHRTR</sequence>
<gene>
    <name evidence="4" type="primary">LOC111117853</name>
</gene>
<dbReference type="GeneID" id="111117853"/>